<dbReference type="EMBL" id="FJXR01000013">
    <property type="protein sequence ID" value="CZV40873.1"/>
    <property type="molecule type" value="Genomic_DNA"/>
</dbReference>
<dbReference type="Proteomes" id="UP000076008">
    <property type="component" value="Unassembled WGS sequence"/>
</dbReference>
<dbReference type="Gene3D" id="3.30.300.30">
    <property type="match status" value="1"/>
</dbReference>
<dbReference type="InterPro" id="IPR045851">
    <property type="entry name" value="AMP-bd_C_sf"/>
</dbReference>
<reference evidence="2 3" key="1">
    <citation type="submission" date="2016-03" db="EMBL/GenBank/DDBJ databases">
        <authorList>
            <consortium name="Pathogen Informatics"/>
        </authorList>
    </citation>
    <scope>NUCLEOTIDE SEQUENCE [LARGE SCALE GENOMIC DNA]</scope>
    <source>
        <strain evidence="3">e1252</strain>
    </source>
</reference>
<dbReference type="InterPro" id="IPR000873">
    <property type="entry name" value="AMP-dep_synth/lig_dom"/>
</dbReference>
<sequence length="453" mass="51235">MTNPLPLGQWLNAPRPDDTPVAWLDDRTWTLGQLRHDVTLLVDTLRQHEGERWALCFENSYLFIVALLASLHAGKTPVIPGHSRVSQLEEQQALFSGVLSDRTLDFHGKLIVVASSHQTASRWSPLPEIDESRFVELFTSGSTGTPRRVIKPIVSLDREARLLADRFGDRLAGCSVVASVVPQHLYGLTFRIVLPMALGLPLHAAMLYYAEQLAALPHDRHYLFISSPAFLKRLDTELAAPPVRMLISAGGMLPWRDVATTAGWLNIWPDEIFGSTETGILAWRHRQQDNVPWLAFPGVIFHQEEEACRVTSPLIHEEEGLQLDDILHFDSEGLFSIAGRRGRVVKIEEKRISLNEIERRLLELDGICEAAVLPVTRGGRQGIGALLVLDEAVRQRGYMQDKKAQEFAWRRALLPWLEPVAVPRYWRIVDEMPVNSMNKRVYAQLEELFHENS</sequence>
<protein>
    <submittedName>
        <fullName evidence="2">AMP-Dependent Synthetase/Ligase</fullName>
    </submittedName>
</protein>
<evidence type="ECO:0000313" key="2">
    <source>
        <dbReference type="EMBL" id="CZV40873.1"/>
    </source>
</evidence>
<evidence type="ECO:0000313" key="3">
    <source>
        <dbReference type="Proteomes" id="UP000076008"/>
    </source>
</evidence>
<dbReference type="PANTHER" id="PTHR45398:SF1">
    <property type="entry name" value="ENZYME, PUTATIVE (JCVI)-RELATED"/>
    <property type="match status" value="1"/>
</dbReference>
<dbReference type="Gene3D" id="3.40.50.12780">
    <property type="entry name" value="N-terminal domain of ligase-like"/>
    <property type="match status" value="1"/>
</dbReference>
<proteinExistence type="predicted"/>
<keyword evidence="2" id="KW-0436">Ligase</keyword>
<dbReference type="GO" id="GO:0016877">
    <property type="term" value="F:ligase activity, forming carbon-sulfur bonds"/>
    <property type="evidence" value="ECO:0007669"/>
    <property type="project" value="UniProtKB-ARBA"/>
</dbReference>
<feature type="domain" description="AMP-dependent synthetase/ligase" evidence="1">
    <location>
        <begin position="15"/>
        <end position="285"/>
    </location>
</feature>
<dbReference type="Pfam" id="PF00501">
    <property type="entry name" value="AMP-binding"/>
    <property type="match status" value="1"/>
</dbReference>
<name>A0A144KMT4_ENTCL</name>
<gene>
    <name evidence="2" type="ORF">SAMEA2273318_02456</name>
</gene>
<dbReference type="PANTHER" id="PTHR45398">
    <property type="match status" value="1"/>
</dbReference>
<dbReference type="InterPro" id="IPR042099">
    <property type="entry name" value="ANL_N_sf"/>
</dbReference>
<accession>A0A144KMT4</accession>
<organism evidence="2 3">
    <name type="scientific">Enterobacter cloacae</name>
    <dbReference type="NCBI Taxonomy" id="550"/>
    <lineage>
        <taxon>Bacteria</taxon>
        <taxon>Pseudomonadati</taxon>
        <taxon>Pseudomonadota</taxon>
        <taxon>Gammaproteobacteria</taxon>
        <taxon>Enterobacterales</taxon>
        <taxon>Enterobacteriaceae</taxon>
        <taxon>Enterobacter</taxon>
        <taxon>Enterobacter cloacae complex</taxon>
    </lineage>
</organism>
<dbReference type="RefSeq" id="WP_063144265.1">
    <property type="nucleotide sequence ID" value="NZ_FJXR01000013.1"/>
</dbReference>
<dbReference type="AlphaFoldDB" id="A0A144KMT4"/>
<dbReference type="SUPFAM" id="SSF56801">
    <property type="entry name" value="Acetyl-CoA synthetase-like"/>
    <property type="match status" value="1"/>
</dbReference>
<evidence type="ECO:0000259" key="1">
    <source>
        <dbReference type="Pfam" id="PF00501"/>
    </source>
</evidence>